<dbReference type="Gene3D" id="1.50.10.100">
    <property type="entry name" value="Chondroitin AC/alginate lyase"/>
    <property type="match status" value="1"/>
</dbReference>
<protein>
    <submittedName>
        <fullName evidence="7">Uncharacterized protein</fullName>
    </submittedName>
</protein>
<dbReference type="EMBL" id="PDPS01000032">
    <property type="protein sequence ID" value="PID56672.1"/>
    <property type="molecule type" value="Genomic_DNA"/>
</dbReference>
<dbReference type="Gene3D" id="2.70.98.70">
    <property type="match status" value="1"/>
</dbReference>
<sequence>MKLKTLFSGLLKGSHSLGRHRSLERRSPVELSTKFDIFQYLDFNIPELQPVKLSLDFEKYEKAFEQFFQYLKIRTSPAFLCRWWKREEIVECLRHGYAAEESFILEAKDRILAHRFQLFGAHDIQADSRILWNRSHETGRSADTELWPSGVQYRAEDLETDDRQDVHFIWELNRHVHFLDLGKAYWYTGDEACAREFVEEVLGWIEQNPYLLSVNWTNPHEIALRGIFWIFGYNFFVRSEYVDEAFLCAFYQALLEHGHAVHSVLQQPDSSCPKHSLTAQASFLYLLGTMFPEYLHSKAWARVGWDLLQWKTPQLLPEDLKQDCVASLVSIIEFYLIVLLVRKHNRYHVPPVVFENLQELMELLSAFVKPDGSLSRFGSVWPNYMLAGMFPSRPGKAEYLFSLAAVLLKSPTLAYLGRRIDPAQLCFLGKDELQDFENLPREAPGKNSSLVANSSFAMMRDGWEPDSSYCLVSMAPSSVHQSSLAHSDLLSFELVIRGHDYLQDSGPYSCQKDEWNEFFRSMWAHNSITVDRIKHLPFQQKFLTTSCDIWTSTPRFDLLSASHSGFEELDEAIAHRRAIFYYKPDYWILCDLLTGEGRHFFDQYFHFPSFRLHVDFTNKCVSVKVDEREHFVLMPFNANELDVSIFTGGESPDSGWISQGYKWAVEAPFIRYGKKSIAPNSFHTLIHSYAHDTALTFSGRLLQVEADGKRLLSHEVSALEICHEQKTDYFVLVHEMKYESVQIERFSYSGRMFFLRQEGDALQELLLFQCSLLKIAGKVVFQSTTPVEYLRLRFEGESLYAECEENYTFRMEYPAISQVFVNNRQASLQYDAEMRIISTARL</sequence>
<dbReference type="Pfam" id="PF16889">
    <property type="entry name" value="Hepar_II_III_N"/>
    <property type="match status" value="1"/>
</dbReference>
<organism evidence="7 8">
    <name type="scientific">candidate division KSB3 bacterium</name>
    <dbReference type="NCBI Taxonomy" id="2044937"/>
    <lineage>
        <taxon>Bacteria</taxon>
        <taxon>candidate division KSB3</taxon>
    </lineage>
</organism>
<keyword evidence="4" id="KW-0456">Lyase</keyword>
<name>A0A2G6E421_9BACT</name>
<comment type="subcellular location">
    <subcellularLocation>
        <location evidence="1">Periplasm</location>
    </subcellularLocation>
</comment>
<evidence type="ECO:0000313" key="8">
    <source>
        <dbReference type="Proteomes" id="UP000229740"/>
    </source>
</evidence>
<accession>A0A2G6E421</accession>
<feature type="domain" description="Heparinase II/III-like C-terminal" evidence="5">
    <location>
        <begin position="444"/>
        <end position="662"/>
    </location>
</feature>
<evidence type="ECO:0000256" key="2">
    <source>
        <dbReference type="ARBA" id="ARBA00022729"/>
    </source>
</evidence>
<keyword evidence="2" id="KW-0732">Signal</keyword>
<dbReference type="InterPro" id="IPR031680">
    <property type="entry name" value="Hepar_II_III_N"/>
</dbReference>
<evidence type="ECO:0000256" key="1">
    <source>
        <dbReference type="ARBA" id="ARBA00004418"/>
    </source>
</evidence>
<keyword evidence="3" id="KW-0574">Periplasm</keyword>
<dbReference type="GO" id="GO:0016829">
    <property type="term" value="F:lyase activity"/>
    <property type="evidence" value="ECO:0007669"/>
    <property type="project" value="UniProtKB-KW"/>
</dbReference>
<dbReference type="PANTHER" id="PTHR39210:SF1">
    <property type="entry name" value="HEPARIN-SULFATE LYASE"/>
    <property type="match status" value="1"/>
</dbReference>
<proteinExistence type="predicted"/>
<evidence type="ECO:0000313" key="7">
    <source>
        <dbReference type="EMBL" id="PID56672.1"/>
    </source>
</evidence>
<comment type="caution">
    <text evidence="7">The sequence shown here is derived from an EMBL/GenBank/DDBJ whole genome shotgun (WGS) entry which is preliminary data.</text>
</comment>
<evidence type="ECO:0000256" key="4">
    <source>
        <dbReference type="ARBA" id="ARBA00023239"/>
    </source>
</evidence>
<dbReference type="Proteomes" id="UP000229740">
    <property type="component" value="Unassembled WGS sequence"/>
</dbReference>
<dbReference type="AlphaFoldDB" id="A0A2G6E421"/>
<evidence type="ECO:0000256" key="3">
    <source>
        <dbReference type="ARBA" id="ARBA00022764"/>
    </source>
</evidence>
<reference evidence="7 8" key="1">
    <citation type="submission" date="2017-10" db="EMBL/GenBank/DDBJ databases">
        <title>Novel microbial diversity and functional potential in the marine mammal oral microbiome.</title>
        <authorList>
            <person name="Dudek N.K."/>
            <person name="Sun C.L."/>
            <person name="Burstein D."/>
            <person name="Kantor R.S."/>
            <person name="Aliaga Goltsman D.S."/>
            <person name="Bik E.M."/>
            <person name="Thomas B.C."/>
            <person name="Banfield J.F."/>
            <person name="Relman D.A."/>
        </authorList>
    </citation>
    <scope>NUCLEOTIDE SEQUENCE [LARGE SCALE GENOMIC DNA]</scope>
    <source>
        <strain evidence="7">DOLZORAL124_49_17</strain>
    </source>
</reference>
<dbReference type="Pfam" id="PF07940">
    <property type="entry name" value="Hepar_II_III_C"/>
    <property type="match status" value="1"/>
</dbReference>
<dbReference type="SUPFAM" id="SSF48230">
    <property type="entry name" value="Chondroitin AC/alginate lyase"/>
    <property type="match status" value="1"/>
</dbReference>
<dbReference type="GO" id="GO:0042597">
    <property type="term" value="C:periplasmic space"/>
    <property type="evidence" value="ECO:0007669"/>
    <property type="project" value="UniProtKB-SubCell"/>
</dbReference>
<gene>
    <name evidence="7" type="ORF">CSB45_10590</name>
</gene>
<evidence type="ECO:0000259" key="6">
    <source>
        <dbReference type="Pfam" id="PF16889"/>
    </source>
</evidence>
<dbReference type="PANTHER" id="PTHR39210">
    <property type="entry name" value="HEPARIN-SULFATE LYASE"/>
    <property type="match status" value="1"/>
</dbReference>
<dbReference type="InterPro" id="IPR008929">
    <property type="entry name" value="Chondroitin_lyas"/>
</dbReference>
<feature type="domain" description="Heparin-sulfate lyase N-terminal" evidence="6">
    <location>
        <begin position="37"/>
        <end position="383"/>
    </location>
</feature>
<dbReference type="InterPro" id="IPR012480">
    <property type="entry name" value="Hepar_II_III_C"/>
</dbReference>
<evidence type="ECO:0000259" key="5">
    <source>
        <dbReference type="Pfam" id="PF07940"/>
    </source>
</evidence>